<gene>
    <name evidence="1" type="ORF">HAX54_026193</name>
</gene>
<reference evidence="1 2" key="1">
    <citation type="journal article" date="2021" name="BMC Genomics">
        <title>Datura genome reveals duplications of psychoactive alkaloid biosynthetic genes and high mutation rate following tissue culture.</title>
        <authorList>
            <person name="Rajewski A."/>
            <person name="Carter-House D."/>
            <person name="Stajich J."/>
            <person name="Litt A."/>
        </authorList>
    </citation>
    <scope>NUCLEOTIDE SEQUENCE [LARGE SCALE GENOMIC DNA]</scope>
    <source>
        <strain evidence="1">AR-01</strain>
    </source>
</reference>
<evidence type="ECO:0000313" key="1">
    <source>
        <dbReference type="EMBL" id="MCD9640717.1"/>
    </source>
</evidence>
<dbReference type="EMBL" id="JACEIK010003188">
    <property type="protein sequence ID" value="MCD9640717.1"/>
    <property type="molecule type" value="Genomic_DNA"/>
</dbReference>
<sequence length="54" mass="6408">MREFESFKEKFLIIILMGMDESNGKSKEKMGKWEPFMGVMRKGRANDEPCSRYN</sequence>
<feature type="non-terminal residue" evidence="1">
    <location>
        <position position="54"/>
    </location>
</feature>
<comment type="caution">
    <text evidence="1">The sequence shown here is derived from an EMBL/GenBank/DDBJ whole genome shotgun (WGS) entry which is preliminary data.</text>
</comment>
<evidence type="ECO:0000313" key="2">
    <source>
        <dbReference type="Proteomes" id="UP000823775"/>
    </source>
</evidence>
<accession>A0ABS8V2X0</accession>
<protein>
    <submittedName>
        <fullName evidence="1">Uncharacterized protein</fullName>
    </submittedName>
</protein>
<keyword evidence="2" id="KW-1185">Reference proteome</keyword>
<name>A0ABS8V2X0_DATST</name>
<organism evidence="1 2">
    <name type="scientific">Datura stramonium</name>
    <name type="common">Jimsonweed</name>
    <name type="synonym">Common thornapple</name>
    <dbReference type="NCBI Taxonomy" id="4076"/>
    <lineage>
        <taxon>Eukaryota</taxon>
        <taxon>Viridiplantae</taxon>
        <taxon>Streptophyta</taxon>
        <taxon>Embryophyta</taxon>
        <taxon>Tracheophyta</taxon>
        <taxon>Spermatophyta</taxon>
        <taxon>Magnoliopsida</taxon>
        <taxon>eudicotyledons</taxon>
        <taxon>Gunneridae</taxon>
        <taxon>Pentapetalae</taxon>
        <taxon>asterids</taxon>
        <taxon>lamiids</taxon>
        <taxon>Solanales</taxon>
        <taxon>Solanaceae</taxon>
        <taxon>Solanoideae</taxon>
        <taxon>Datureae</taxon>
        <taxon>Datura</taxon>
    </lineage>
</organism>
<proteinExistence type="predicted"/>
<dbReference type="Proteomes" id="UP000823775">
    <property type="component" value="Unassembled WGS sequence"/>
</dbReference>